<accession>A0A8X6PVY5</accession>
<dbReference type="AlphaFoldDB" id="A0A8X6PVY5"/>
<evidence type="ECO:0000313" key="2">
    <source>
        <dbReference type="Proteomes" id="UP000887013"/>
    </source>
</evidence>
<reference evidence="1" key="1">
    <citation type="submission" date="2020-08" db="EMBL/GenBank/DDBJ databases">
        <title>Multicomponent nature underlies the extraordinary mechanical properties of spider dragline silk.</title>
        <authorList>
            <person name="Kono N."/>
            <person name="Nakamura H."/>
            <person name="Mori M."/>
            <person name="Yoshida Y."/>
            <person name="Ohtoshi R."/>
            <person name="Malay A.D."/>
            <person name="Moran D.A.P."/>
            <person name="Tomita M."/>
            <person name="Numata K."/>
            <person name="Arakawa K."/>
        </authorList>
    </citation>
    <scope>NUCLEOTIDE SEQUENCE</scope>
</reference>
<proteinExistence type="predicted"/>
<sequence>MLKGNVVSGYPEGLPSLRVIRLQGCCGRYREETSTGISSMAAVSLIPPKKTLPSEGAKLSSFVSVNLGCFTRKTVRSREGERDGAPTVESFRHPLATFLPAGIID</sequence>
<dbReference type="Proteomes" id="UP000887013">
    <property type="component" value="Unassembled WGS sequence"/>
</dbReference>
<gene>
    <name evidence="1" type="ORF">NPIL_74461</name>
</gene>
<organism evidence="1 2">
    <name type="scientific">Nephila pilipes</name>
    <name type="common">Giant wood spider</name>
    <name type="synonym">Nephila maculata</name>
    <dbReference type="NCBI Taxonomy" id="299642"/>
    <lineage>
        <taxon>Eukaryota</taxon>
        <taxon>Metazoa</taxon>
        <taxon>Ecdysozoa</taxon>
        <taxon>Arthropoda</taxon>
        <taxon>Chelicerata</taxon>
        <taxon>Arachnida</taxon>
        <taxon>Araneae</taxon>
        <taxon>Araneomorphae</taxon>
        <taxon>Entelegynae</taxon>
        <taxon>Araneoidea</taxon>
        <taxon>Nephilidae</taxon>
        <taxon>Nephila</taxon>
    </lineage>
</organism>
<keyword evidence="2" id="KW-1185">Reference proteome</keyword>
<dbReference type="EMBL" id="BMAW01023678">
    <property type="protein sequence ID" value="GFT83922.1"/>
    <property type="molecule type" value="Genomic_DNA"/>
</dbReference>
<evidence type="ECO:0000313" key="1">
    <source>
        <dbReference type="EMBL" id="GFT83922.1"/>
    </source>
</evidence>
<name>A0A8X6PVY5_NEPPI</name>
<comment type="caution">
    <text evidence="1">The sequence shown here is derived from an EMBL/GenBank/DDBJ whole genome shotgun (WGS) entry which is preliminary data.</text>
</comment>
<protein>
    <submittedName>
        <fullName evidence="1">Uncharacterized protein</fullName>
    </submittedName>
</protein>